<keyword evidence="4 6" id="KW-1133">Transmembrane helix</keyword>
<evidence type="ECO:0000313" key="8">
    <source>
        <dbReference type="EMBL" id="MBB5220803.1"/>
    </source>
</evidence>
<feature type="transmembrane region" description="Helical" evidence="6">
    <location>
        <begin position="138"/>
        <end position="158"/>
    </location>
</feature>
<organism evidence="8 9">
    <name type="scientific">Amaricoccus macauensis</name>
    <dbReference type="NCBI Taxonomy" id="57001"/>
    <lineage>
        <taxon>Bacteria</taxon>
        <taxon>Pseudomonadati</taxon>
        <taxon>Pseudomonadota</taxon>
        <taxon>Alphaproteobacteria</taxon>
        <taxon>Rhodobacterales</taxon>
        <taxon>Paracoccaceae</taxon>
        <taxon>Amaricoccus</taxon>
    </lineage>
</organism>
<evidence type="ECO:0000256" key="3">
    <source>
        <dbReference type="ARBA" id="ARBA00022692"/>
    </source>
</evidence>
<dbReference type="Pfam" id="PF09335">
    <property type="entry name" value="VTT_dom"/>
    <property type="match status" value="1"/>
</dbReference>
<protein>
    <submittedName>
        <fullName evidence="8">Membrane protein DedA with SNARE-associated domain</fullName>
    </submittedName>
</protein>
<gene>
    <name evidence="8" type="ORF">HNP73_000724</name>
</gene>
<evidence type="ECO:0000256" key="2">
    <source>
        <dbReference type="ARBA" id="ARBA00022475"/>
    </source>
</evidence>
<proteinExistence type="predicted"/>
<feature type="transmembrane region" description="Helical" evidence="6">
    <location>
        <begin position="170"/>
        <end position="195"/>
    </location>
</feature>
<evidence type="ECO:0000313" key="9">
    <source>
        <dbReference type="Proteomes" id="UP000549457"/>
    </source>
</evidence>
<dbReference type="EMBL" id="JACHFM010000001">
    <property type="protein sequence ID" value="MBB5220803.1"/>
    <property type="molecule type" value="Genomic_DNA"/>
</dbReference>
<evidence type="ECO:0000256" key="6">
    <source>
        <dbReference type="SAM" id="Phobius"/>
    </source>
</evidence>
<evidence type="ECO:0000259" key="7">
    <source>
        <dbReference type="Pfam" id="PF09335"/>
    </source>
</evidence>
<dbReference type="Proteomes" id="UP000549457">
    <property type="component" value="Unassembled WGS sequence"/>
</dbReference>
<keyword evidence="3 6" id="KW-0812">Transmembrane</keyword>
<keyword evidence="2" id="KW-1003">Cell membrane</keyword>
<evidence type="ECO:0000256" key="5">
    <source>
        <dbReference type="ARBA" id="ARBA00023136"/>
    </source>
</evidence>
<keyword evidence="5 6" id="KW-0472">Membrane</keyword>
<name>A0A840SN04_9RHOB</name>
<evidence type="ECO:0000256" key="4">
    <source>
        <dbReference type="ARBA" id="ARBA00022989"/>
    </source>
</evidence>
<dbReference type="PANTHER" id="PTHR42709">
    <property type="entry name" value="ALKALINE PHOSPHATASE LIKE PROTEIN"/>
    <property type="match status" value="1"/>
</dbReference>
<sequence>MPIAATVDHLISQLGAPAVFGIITLESLGAPVPGESAVIAAAAAAGQGALDIRAVAVAAFAGAVIGDNIGYLIGRKLGRRTVVRYGSRFGVTDAALDRVEAVTARWGPLVVVVARFVVLLRQLNGIVAGTTGMAWPRFLLANALGAALWVGFWSTLAYRLGHDAHSFVPWIWHHLGLVAAIVVPVLLLVLAALWFSGRLRARR</sequence>
<reference evidence="8 9" key="1">
    <citation type="submission" date="2020-08" db="EMBL/GenBank/DDBJ databases">
        <title>Genomic Encyclopedia of Type Strains, Phase IV (KMG-IV): sequencing the most valuable type-strain genomes for metagenomic binning, comparative biology and taxonomic classification.</title>
        <authorList>
            <person name="Goeker M."/>
        </authorList>
    </citation>
    <scope>NUCLEOTIDE SEQUENCE [LARGE SCALE GENOMIC DNA]</scope>
    <source>
        <strain evidence="8 9">DSM 101730</strain>
    </source>
</reference>
<dbReference type="PANTHER" id="PTHR42709:SF6">
    <property type="entry name" value="UNDECAPRENYL PHOSPHATE TRANSPORTER A"/>
    <property type="match status" value="1"/>
</dbReference>
<keyword evidence="9" id="KW-1185">Reference proteome</keyword>
<accession>A0A840SN04</accession>
<comment type="caution">
    <text evidence="8">The sequence shown here is derived from an EMBL/GenBank/DDBJ whole genome shotgun (WGS) entry which is preliminary data.</text>
</comment>
<dbReference type="InterPro" id="IPR051311">
    <property type="entry name" value="DedA_domain"/>
</dbReference>
<comment type="subcellular location">
    <subcellularLocation>
        <location evidence="1">Cell membrane</location>
        <topology evidence="1">Multi-pass membrane protein</topology>
    </subcellularLocation>
</comment>
<feature type="domain" description="VTT" evidence="7">
    <location>
        <begin position="32"/>
        <end position="157"/>
    </location>
</feature>
<feature type="transmembrane region" description="Helical" evidence="6">
    <location>
        <begin position="54"/>
        <end position="74"/>
    </location>
</feature>
<dbReference type="InterPro" id="IPR032816">
    <property type="entry name" value="VTT_dom"/>
</dbReference>
<dbReference type="AlphaFoldDB" id="A0A840SN04"/>
<evidence type="ECO:0000256" key="1">
    <source>
        <dbReference type="ARBA" id="ARBA00004651"/>
    </source>
</evidence>
<dbReference type="GO" id="GO:0005886">
    <property type="term" value="C:plasma membrane"/>
    <property type="evidence" value="ECO:0007669"/>
    <property type="project" value="UniProtKB-SubCell"/>
</dbReference>
<dbReference type="RefSeq" id="WP_221288158.1">
    <property type="nucleotide sequence ID" value="NZ_JACHFM010000001.1"/>
</dbReference>